<reference evidence="3 4" key="1">
    <citation type="submission" date="2017-10" db="EMBL/GenBank/DDBJ databases">
        <authorList>
            <person name="Jakob F."/>
        </authorList>
    </citation>
    <scope>NUCLEOTIDE SEQUENCE [LARGE SCALE GENOMIC DNA]</scope>
    <source>
        <strain evidence="3 4">TMW 2.1889</strain>
    </source>
</reference>
<keyword evidence="4" id="KW-1185">Reference proteome</keyword>
<dbReference type="InterPro" id="IPR045179">
    <property type="entry name" value="YgfZ/GcvT"/>
</dbReference>
<gene>
    <name evidence="3" type="ORF">CPA56_03610</name>
</gene>
<evidence type="ECO:0000313" key="4">
    <source>
        <dbReference type="Proteomes" id="UP000765338"/>
    </source>
</evidence>
<dbReference type="Pfam" id="PF25455">
    <property type="entry name" value="Beta-barrel_CAF17_C"/>
    <property type="match status" value="1"/>
</dbReference>
<dbReference type="EMBL" id="PDLY01000002">
    <property type="protein sequence ID" value="MBA5727079.1"/>
    <property type="molecule type" value="Genomic_DNA"/>
</dbReference>
<name>A0ABR5ZRY4_9PROT</name>
<dbReference type="InterPro" id="IPR017703">
    <property type="entry name" value="YgfZ/GCV_T_CS"/>
</dbReference>
<proteinExistence type="predicted"/>
<protein>
    <submittedName>
        <fullName evidence="3">Glycine cleavage system protein T</fullName>
    </submittedName>
</protein>
<dbReference type="InterPro" id="IPR057460">
    <property type="entry name" value="CAF17_C"/>
</dbReference>
<sequence length="286" mass="32005">MRTMMKRNHLLRRAVISLTGSERTSFLNGLITGDAQSLPVNSTCWTAMLNAQGRIQTLFFLWKTETSLLLDLPENQVDSFMKSLRRFRLRADVQIERLDHLVLTGAPDIPPLENAIIQAMDPRHPALGWRALVPVSSGDDNDFSKDPTLLSRRLLIGVPDDEDIIIGQTLVLEANMDHLNGVSWTKGCYLGQEVTARTHYRGLIKKRILPVVSVTGQTLPDGGTVTLNGQDVGELRSREGQRGLALLHRKAWSTEAELMLGDQPIRLDWPDWLPKNDSSEEGQQPT</sequence>
<accession>A0ABR5ZRY4</accession>
<dbReference type="InterPro" id="IPR027266">
    <property type="entry name" value="TrmE/GcvT-like"/>
</dbReference>
<evidence type="ECO:0000313" key="3">
    <source>
        <dbReference type="EMBL" id="MBA5727079.1"/>
    </source>
</evidence>
<evidence type="ECO:0000259" key="2">
    <source>
        <dbReference type="Pfam" id="PF25455"/>
    </source>
</evidence>
<dbReference type="PANTHER" id="PTHR22602">
    <property type="entry name" value="TRANSFERASE CAF17, MITOCHONDRIAL-RELATED"/>
    <property type="match status" value="1"/>
</dbReference>
<evidence type="ECO:0000256" key="1">
    <source>
        <dbReference type="ARBA" id="ARBA00022946"/>
    </source>
</evidence>
<dbReference type="NCBIfam" id="TIGR03317">
    <property type="entry name" value="ygfZ_signature"/>
    <property type="match status" value="1"/>
</dbReference>
<dbReference type="PANTHER" id="PTHR22602:SF0">
    <property type="entry name" value="TRANSFERASE CAF17, MITOCHONDRIAL-RELATED"/>
    <property type="match status" value="1"/>
</dbReference>
<feature type="domain" description="CAF17 C-terminal" evidence="2">
    <location>
        <begin position="205"/>
        <end position="275"/>
    </location>
</feature>
<organism evidence="3 4">
    <name type="scientific">Bombella mellum</name>
    <dbReference type="NCBI Taxonomy" id="2039288"/>
    <lineage>
        <taxon>Bacteria</taxon>
        <taxon>Pseudomonadati</taxon>
        <taxon>Pseudomonadota</taxon>
        <taxon>Alphaproteobacteria</taxon>
        <taxon>Acetobacterales</taxon>
        <taxon>Acetobacteraceae</taxon>
        <taxon>Bombella</taxon>
    </lineage>
</organism>
<dbReference type="Gene3D" id="3.30.1360.120">
    <property type="entry name" value="Probable tRNA modification gtpase trme, domain 1"/>
    <property type="match status" value="2"/>
</dbReference>
<comment type="caution">
    <text evidence="3">The sequence shown here is derived from an EMBL/GenBank/DDBJ whole genome shotgun (WGS) entry which is preliminary data.</text>
</comment>
<dbReference type="SUPFAM" id="SSF103025">
    <property type="entry name" value="Folate-binding domain"/>
    <property type="match status" value="1"/>
</dbReference>
<keyword evidence="1" id="KW-0809">Transit peptide</keyword>
<dbReference type="Proteomes" id="UP000765338">
    <property type="component" value="Unassembled WGS sequence"/>
</dbReference>